<dbReference type="NCBIfam" id="TIGR00547">
    <property type="entry name" value="lolA"/>
    <property type="match status" value="1"/>
</dbReference>
<evidence type="ECO:0000256" key="7">
    <source>
        <dbReference type="ARBA" id="ARBA00022764"/>
    </source>
</evidence>
<evidence type="ECO:0000256" key="9">
    <source>
        <dbReference type="ARBA" id="ARBA00023186"/>
    </source>
</evidence>
<evidence type="ECO:0000256" key="6">
    <source>
        <dbReference type="ARBA" id="ARBA00022729"/>
    </source>
</evidence>
<name>A0A656Z8R2_9PROT</name>
<keyword evidence="8 10" id="KW-0653">Protein transport</keyword>
<dbReference type="HAMAP" id="MF_00240">
    <property type="entry name" value="LolA"/>
    <property type="match status" value="1"/>
</dbReference>
<comment type="caution">
    <text evidence="11">The sequence shown here is derived from an EMBL/GenBank/DDBJ whole genome shotgun (WGS) entry which is preliminary data.</text>
</comment>
<keyword evidence="5 10" id="KW-0813">Transport</keyword>
<dbReference type="InterPro" id="IPR029046">
    <property type="entry name" value="LolA/LolB/LppX"/>
</dbReference>
<accession>A0A656Z8R2</accession>
<gene>
    <name evidence="10" type="primary">lolA</name>
    <name evidence="11" type="ORF">ACY05_02325</name>
</gene>
<dbReference type="RefSeq" id="WP_067170230.1">
    <property type="nucleotide sequence ID" value="NZ_LFZK01000001.1"/>
</dbReference>
<dbReference type="GO" id="GO:0042953">
    <property type="term" value="P:lipoprotein transport"/>
    <property type="evidence" value="ECO:0007669"/>
    <property type="project" value="InterPro"/>
</dbReference>
<sequence precursor="true">MISPRALALKLLLAGLACAVMLPATASGPAQFQTFISSTHSARAHFSQTVTALSGRKPQVSQGSLSFARPGRFRWVYETPYHQLLVGDGTRLWIFDRDLNQVTVKQLGQALGASPAALLAGDNALDRNFIITDAGSADGLEFIEAMPRNKEEGGFELVRIGLRDNLPQVMIVHDNFGQQTTLNFRQFERNPSLPAELFRFTPPAGADVLGE</sequence>
<evidence type="ECO:0000256" key="3">
    <source>
        <dbReference type="ARBA" id="ARBA00011245"/>
    </source>
</evidence>
<organism evidence="11 12">
    <name type="scientific">Sterolibacterium denitrificans</name>
    <dbReference type="NCBI Taxonomy" id="157592"/>
    <lineage>
        <taxon>Bacteria</taxon>
        <taxon>Pseudomonadati</taxon>
        <taxon>Pseudomonadota</taxon>
        <taxon>Betaproteobacteria</taxon>
        <taxon>Nitrosomonadales</taxon>
        <taxon>Sterolibacteriaceae</taxon>
        <taxon>Sterolibacterium</taxon>
    </lineage>
</organism>
<comment type="similarity">
    <text evidence="2 10">Belongs to the LolA family.</text>
</comment>
<dbReference type="PANTHER" id="PTHR35869:SF1">
    <property type="entry name" value="OUTER-MEMBRANE LIPOPROTEIN CARRIER PROTEIN"/>
    <property type="match status" value="1"/>
</dbReference>
<comment type="function">
    <text evidence="10">Participates in the translocation of lipoproteins from the inner membrane to the outer membrane. Only forms a complex with a lipoprotein if the residue after the N-terminal Cys is not an aspartate (The Asp acts as a targeting signal to indicate that the lipoprotein should stay in the inner membrane).</text>
</comment>
<dbReference type="Pfam" id="PF03548">
    <property type="entry name" value="LolA"/>
    <property type="match status" value="1"/>
</dbReference>
<dbReference type="EMBL" id="LFZK01000001">
    <property type="protein sequence ID" value="KYC29379.1"/>
    <property type="molecule type" value="Genomic_DNA"/>
</dbReference>
<evidence type="ECO:0000256" key="8">
    <source>
        <dbReference type="ARBA" id="ARBA00022927"/>
    </source>
</evidence>
<comment type="subcellular location">
    <subcellularLocation>
        <location evidence="1 10">Periplasm</location>
    </subcellularLocation>
</comment>
<dbReference type="InterPro" id="IPR004564">
    <property type="entry name" value="OM_lipoprot_carrier_LolA-like"/>
</dbReference>
<keyword evidence="7 10" id="KW-0574">Periplasm</keyword>
<evidence type="ECO:0000313" key="11">
    <source>
        <dbReference type="EMBL" id="KYC29379.1"/>
    </source>
</evidence>
<keyword evidence="12" id="KW-1185">Reference proteome</keyword>
<proteinExistence type="inferred from homology"/>
<dbReference type="AlphaFoldDB" id="A0A656Z8R2"/>
<dbReference type="PANTHER" id="PTHR35869">
    <property type="entry name" value="OUTER-MEMBRANE LIPOPROTEIN CARRIER PROTEIN"/>
    <property type="match status" value="1"/>
</dbReference>
<comment type="subunit">
    <text evidence="3 10">Monomer.</text>
</comment>
<evidence type="ECO:0000313" key="12">
    <source>
        <dbReference type="Proteomes" id="UP000243416"/>
    </source>
</evidence>
<evidence type="ECO:0000256" key="1">
    <source>
        <dbReference type="ARBA" id="ARBA00004418"/>
    </source>
</evidence>
<dbReference type="InterPro" id="IPR018323">
    <property type="entry name" value="OM_lipoprot_carrier_LolA_Pbac"/>
</dbReference>
<dbReference type="GO" id="GO:0044874">
    <property type="term" value="P:lipoprotein localization to outer membrane"/>
    <property type="evidence" value="ECO:0007669"/>
    <property type="project" value="UniProtKB-UniRule"/>
</dbReference>
<evidence type="ECO:0000256" key="10">
    <source>
        <dbReference type="HAMAP-Rule" id="MF_00240"/>
    </source>
</evidence>
<feature type="signal peptide" evidence="10">
    <location>
        <begin position="1"/>
        <end position="26"/>
    </location>
</feature>
<protein>
    <recommendedName>
        <fullName evidence="4 10">Outer-membrane lipoprotein carrier protein</fullName>
    </recommendedName>
</protein>
<reference evidence="11 12" key="1">
    <citation type="journal article" date="2016" name="ISME J.">
        <title>Integrated multi-omics analyses reveal the biochemical mechanisms and phylogenetic relevance of anaerobic androgen biodegradation in the environment.</title>
        <authorList>
            <person name="Yang F.C."/>
            <person name="Chen Y.L."/>
            <person name="Tang S.L."/>
            <person name="Yu C.P."/>
            <person name="Wang P.H."/>
            <person name="Ismail W."/>
            <person name="Wang C.H."/>
            <person name="Ding J.Y."/>
            <person name="Yang C.Y."/>
            <person name="Yang C.Y."/>
            <person name="Chiang Y.R."/>
        </authorList>
    </citation>
    <scope>NUCLEOTIDE SEQUENCE [LARGE SCALE GENOMIC DNA]</scope>
    <source>
        <strain evidence="11 12">DSM 13999</strain>
    </source>
</reference>
<dbReference type="GO" id="GO:0042597">
    <property type="term" value="C:periplasmic space"/>
    <property type="evidence" value="ECO:0007669"/>
    <property type="project" value="UniProtKB-SubCell"/>
</dbReference>
<feature type="chain" id="PRO_5047550906" description="Outer-membrane lipoprotein carrier protein" evidence="10">
    <location>
        <begin position="27"/>
        <end position="211"/>
    </location>
</feature>
<evidence type="ECO:0000256" key="5">
    <source>
        <dbReference type="ARBA" id="ARBA00022448"/>
    </source>
</evidence>
<dbReference type="CDD" id="cd16325">
    <property type="entry name" value="LolA"/>
    <property type="match status" value="1"/>
</dbReference>
<keyword evidence="9 10" id="KW-0143">Chaperone</keyword>
<dbReference type="Proteomes" id="UP000243416">
    <property type="component" value="Unassembled WGS sequence"/>
</dbReference>
<dbReference type="Gene3D" id="2.50.20.10">
    <property type="entry name" value="Lipoprotein localisation LolA/LolB/LppX"/>
    <property type="match status" value="1"/>
</dbReference>
<evidence type="ECO:0000256" key="4">
    <source>
        <dbReference type="ARBA" id="ARBA00014035"/>
    </source>
</evidence>
<evidence type="ECO:0000256" key="2">
    <source>
        <dbReference type="ARBA" id="ARBA00007615"/>
    </source>
</evidence>
<dbReference type="OrthoDB" id="9787361at2"/>
<dbReference type="SUPFAM" id="SSF89392">
    <property type="entry name" value="Prokaryotic lipoproteins and lipoprotein localization factors"/>
    <property type="match status" value="1"/>
</dbReference>
<keyword evidence="6 10" id="KW-0732">Signal</keyword>